<dbReference type="EMBL" id="MN882550">
    <property type="protein sequence ID" value="QHJ73565.1"/>
    <property type="molecule type" value="Genomic_DNA"/>
</dbReference>
<protein>
    <submittedName>
        <fullName evidence="3">Uncharacterized protein</fullName>
    </submittedName>
</protein>
<keyword evidence="2" id="KW-1133">Transmembrane helix</keyword>
<feature type="transmembrane region" description="Helical" evidence="2">
    <location>
        <begin position="6"/>
        <end position="23"/>
    </location>
</feature>
<evidence type="ECO:0000313" key="4">
    <source>
        <dbReference type="Proteomes" id="UP000464519"/>
    </source>
</evidence>
<reference evidence="3 4" key="1">
    <citation type="submission" date="2019-12" db="EMBL/GenBank/DDBJ databases">
        <title>The Isolation and Genome Sequencing of Six Novel Lytic Bacteriophages from the Rumen Active Against Butyrivibrio fibrisolvens.</title>
        <authorList>
            <person name="Friedersdorff J.C.A."/>
            <person name="Kingston-Smith A.H."/>
            <person name="Pachebat J.A."/>
            <person name="Rooke D."/>
            <person name="Creevey C.J."/>
        </authorList>
    </citation>
    <scope>NUCLEOTIDE SEQUENCE [LARGE SCALE GENOMIC DNA]</scope>
</reference>
<feature type="compositionally biased region" description="Basic and acidic residues" evidence="1">
    <location>
        <begin position="99"/>
        <end position="117"/>
    </location>
</feature>
<feature type="region of interest" description="Disordered" evidence="1">
    <location>
        <begin position="31"/>
        <end position="52"/>
    </location>
</feature>
<keyword evidence="4" id="KW-1185">Reference proteome</keyword>
<feature type="compositionally biased region" description="Basic and acidic residues" evidence="1">
    <location>
        <begin position="31"/>
        <end position="51"/>
    </location>
</feature>
<keyword evidence="2" id="KW-0472">Membrane</keyword>
<dbReference type="GeneID" id="55626602"/>
<proteinExistence type="predicted"/>
<organism evidence="3 4">
    <name type="scientific">Butyrivibrio phage Arawn</name>
    <dbReference type="NCBI Taxonomy" id="2724180"/>
    <lineage>
        <taxon>Viruses</taxon>
        <taxon>Duplodnaviria</taxon>
        <taxon>Heunggongvirae</taxon>
        <taxon>Uroviricota</taxon>
        <taxon>Caudoviricetes</taxon>
        <taxon>Arawnvirus</taxon>
        <taxon>Arawnvirus arawn</taxon>
    </lineage>
</organism>
<evidence type="ECO:0000313" key="3">
    <source>
        <dbReference type="EMBL" id="QHJ73565.1"/>
    </source>
</evidence>
<evidence type="ECO:0000256" key="1">
    <source>
        <dbReference type="SAM" id="MobiDB-lite"/>
    </source>
</evidence>
<dbReference type="Proteomes" id="UP000464519">
    <property type="component" value="Segment"/>
</dbReference>
<feature type="region of interest" description="Disordered" evidence="1">
    <location>
        <begin position="98"/>
        <end position="117"/>
    </location>
</feature>
<evidence type="ECO:0000256" key="2">
    <source>
        <dbReference type="SAM" id="Phobius"/>
    </source>
</evidence>
<sequence>MTPANYISIGALIVSCIMAFVNIKNGVLSNKRADNTEDEQRAQRAREEQAKDTQVMLTLNNIEKQLNKIDGAIDTVRQDTRDNHDKLLIALESQKSMHKRIDEHEQRINDLEQALRK</sequence>
<dbReference type="RefSeq" id="YP_009855861.1">
    <property type="nucleotide sequence ID" value="NC_048848.1"/>
</dbReference>
<name>A0A6B9SR01_9CAUD</name>
<keyword evidence="2" id="KW-0812">Transmembrane</keyword>
<accession>A0A6B9SR01</accession>